<keyword evidence="4" id="KW-0046">Antibiotic resistance</keyword>
<comment type="caution">
    <text evidence="5">The sequence shown here is derived from an EMBL/GenBank/DDBJ whole genome shotgun (WGS) entry which is preliminary data.</text>
</comment>
<reference evidence="6" key="1">
    <citation type="journal article" date="2019" name="Int. J. Syst. Evol. Microbiol.">
        <title>The Global Catalogue of Microorganisms (GCM) 10K type strain sequencing project: providing services to taxonomists for standard genome sequencing and annotation.</title>
        <authorList>
            <consortium name="The Broad Institute Genomics Platform"/>
            <consortium name="The Broad Institute Genome Sequencing Center for Infectious Disease"/>
            <person name="Wu L."/>
            <person name="Ma J."/>
        </authorList>
    </citation>
    <scope>NUCLEOTIDE SEQUENCE [LARGE SCALE GENOMIC DNA]</scope>
    <source>
        <strain evidence="6">CGMCC 1.15420</strain>
    </source>
</reference>
<dbReference type="Pfam" id="PF02522">
    <property type="entry name" value="Antibiotic_NAT"/>
    <property type="match status" value="1"/>
</dbReference>
<dbReference type="Proteomes" id="UP000608420">
    <property type="component" value="Unassembled WGS sequence"/>
</dbReference>
<gene>
    <name evidence="5" type="ORF">GCM10010913_44370</name>
</gene>
<comment type="catalytic activity">
    <reaction evidence="4">
        <text>a 2-deoxystreptamine antibiotic + acetyl-CoA = an N(3)-acetyl-2-deoxystreptamine antibiotic + CoA + H(+)</text>
        <dbReference type="Rhea" id="RHEA:12665"/>
        <dbReference type="ChEBI" id="CHEBI:15378"/>
        <dbReference type="ChEBI" id="CHEBI:57287"/>
        <dbReference type="ChEBI" id="CHEBI:57288"/>
        <dbReference type="ChEBI" id="CHEBI:57921"/>
        <dbReference type="ChEBI" id="CHEBI:77452"/>
        <dbReference type="EC" id="2.3.1.81"/>
    </reaction>
</comment>
<dbReference type="InterPro" id="IPR028345">
    <property type="entry name" value="Antibiotic_NAT-like"/>
</dbReference>
<evidence type="ECO:0000313" key="5">
    <source>
        <dbReference type="EMBL" id="GGG17424.1"/>
    </source>
</evidence>
<accession>A0ABQ1W7J0</accession>
<dbReference type="PANTHER" id="PTHR11104:SF0">
    <property type="entry name" value="SPBETA PROPHAGE-DERIVED AMINOGLYCOSIDE N(3')-ACETYLTRANSFERASE-LIKE PROTEIN YOKD"/>
    <property type="match status" value="1"/>
</dbReference>
<evidence type="ECO:0000256" key="3">
    <source>
        <dbReference type="ARBA" id="ARBA00023315"/>
    </source>
</evidence>
<dbReference type="EC" id="2.3.1.-" evidence="4"/>
<comment type="similarity">
    <text evidence="1 4">Belongs to the antibiotic N-acetyltransferase family.</text>
</comment>
<evidence type="ECO:0000256" key="2">
    <source>
        <dbReference type="ARBA" id="ARBA00022679"/>
    </source>
</evidence>
<keyword evidence="6" id="KW-1185">Reference proteome</keyword>
<keyword evidence="2 4" id="KW-0808">Transferase</keyword>
<organism evidence="5 6">
    <name type="scientific">Paenibacillus aceti</name>
    <dbReference type="NCBI Taxonomy" id="1820010"/>
    <lineage>
        <taxon>Bacteria</taxon>
        <taxon>Bacillati</taxon>
        <taxon>Bacillota</taxon>
        <taxon>Bacilli</taxon>
        <taxon>Bacillales</taxon>
        <taxon>Paenibacillaceae</taxon>
        <taxon>Paenibacillus</taxon>
    </lineage>
</organism>
<proteinExistence type="inferred from homology"/>
<evidence type="ECO:0000256" key="1">
    <source>
        <dbReference type="ARBA" id="ARBA00006383"/>
    </source>
</evidence>
<evidence type="ECO:0000313" key="6">
    <source>
        <dbReference type="Proteomes" id="UP000608420"/>
    </source>
</evidence>
<keyword evidence="3 4" id="KW-0012">Acyltransferase</keyword>
<sequence length="269" mass="30480">MVLHHDFGRLIIIHTYHSLINQLASANMDQGGTLLVHSSMKSMGEVDGGADTVLDALSEYMRKGLLVLPTHTWSYINADHPRFYVETSPVCVGILPELFRKREGVLRSYHPTHSVAALGEESAEFVAGAELCDTPCHRESPWGKLLDRQAMIMLVGVDLRRNTFIHGIEEWVDIPGRLADHHEELFVVLGDGTEIPVPSRRHQGLSWSEHFWKVEQVLEREGAIRRVKFGDADTMLCDTVQMTEILTKMLHENPDLFSDNEPLPEERVR</sequence>
<dbReference type="PANTHER" id="PTHR11104">
    <property type="entry name" value="AMINOGLYCOSIDE N3-ACETYLTRANSFERASE"/>
    <property type="match status" value="1"/>
</dbReference>
<dbReference type="EMBL" id="BMIW01000048">
    <property type="protein sequence ID" value="GGG17424.1"/>
    <property type="molecule type" value="Genomic_DNA"/>
</dbReference>
<dbReference type="SUPFAM" id="SSF110710">
    <property type="entry name" value="TTHA0583/YokD-like"/>
    <property type="match status" value="1"/>
</dbReference>
<dbReference type="InterPro" id="IPR003679">
    <property type="entry name" value="Amioglycoside_AcTrfase"/>
</dbReference>
<evidence type="ECO:0000256" key="4">
    <source>
        <dbReference type="RuleBase" id="RU365031"/>
    </source>
</evidence>
<name>A0ABQ1W7J0_9BACL</name>
<protein>
    <recommendedName>
        <fullName evidence="4">Aminoglycoside N(3)-acetyltransferase</fullName>
        <ecNumber evidence="4">2.3.1.-</ecNumber>
    </recommendedName>
</protein>